<gene>
    <name evidence="1" type="ORF">LPW39_09410</name>
</gene>
<dbReference type="AlphaFoldDB" id="A0AAW4XV02"/>
<dbReference type="Proteomes" id="UP001199260">
    <property type="component" value="Unassembled WGS sequence"/>
</dbReference>
<name>A0AAW4XV02_9BURK</name>
<organism evidence="1 2">
    <name type="scientific">Comamonas koreensis</name>
    <dbReference type="NCBI Taxonomy" id="160825"/>
    <lineage>
        <taxon>Bacteria</taxon>
        <taxon>Pseudomonadati</taxon>
        <taxon>Pseudomonadota</taxon>
        <taxon>Betaproteobacteria</taxon>
        <taxon>Burkholderiales</taxon>
        <taxon>Comamonadaceae</taxon>
        <taxon>Comamonas</taxon>
    </lineage>
</organism>
<dbReference type="CDD" id="cd20698">
    <property type="entry name" value="CdiI_Kp-like"/>
    <property type="match status" value="1"/>
</dbReference>
<protein>
    <submittedName>
        <fullName evidence="1">Uncharacterized protein</fullName>
    </submittedName>
</protein>
<comment type="caution">
    <text evidence="1">The sequence shown here is derived from an EMBL/GenBank/DDBJ whole genome shotgun (WGS) entry which is preliminary data.</text>
</comment>
<dbReference type="RefSeq" id="WP_230773927.1">
    <property type="nucleotide sequence ID" value="NZ_JAJNCT010000009.1"/>
</dbReference>
<evidence type="ECO:0000313" key="1">
    <source>
        <dbReference type="EMBL" id="MCD2165350.1"/>
    </source>
</evidence>
<evidence type="ECO:0000313" key="2">
    <source>
        <dbReference type="Proteomes" id="UP001199260"/>
    </source>
</evidence>
<dbReference type="EMBL" id="JAJNCT010000009">
    <property type="protein sequence ID" value="MCD2165350.1"/>
    <property type="molecule type" value="Genomic_DNA"/>
</dbReference>
<reference evidence="1 2" key="1">
    <citation type="submission" date="2021-11" db="EMBL/GenBank/DDBJ databases">
        <title>Genome sequence.</title>
        <authorList>
            <person name="Sun Q."/>
        </authorList>
    </citation>
    <scope>NUCLEOTIDE SEQUENCE [LARGE SCALE GENOMIC DNA]</scope>
    <source>
        <strain evidence="1 2">KCTC 12005</strain>
    </source>
</reference>
<accession>A0AAW4XV02</accession>
<sequence length="114" mass="12692">MKFPSELEFMECFCAEPVELDGSMGFCRFVKASPDGCVEMDFSFSAISHSFHVRLKSAGLEVACVSSENVSQIEIGRTQRGQGIHVLFDLQGCKSEAELTVEPTLHLSWWSIQI</sequence>
<proteinExistence type="predicted"/>
<keyword evidence="2" id="KW-1185">Reference proteome</keyword>